<accession>A0A2H4PA55</accession>
<evidence type="ECO:0000313" key="2">
    <source>
        <dbReference type="Proteomes" id="UP000241392"/>
    </source>
</evidence>
<keyword evidence="2" id="KW-1185">Reference proteome</keyword>
<proteinExistence type="predicted"/>
<dbReference type="Proteomes" id="UP000241392">
    <property type="component" value="Segment"/>
</dbReference>
<dbReference type="OrthoDB" id="35718at10239"/>
<name>A0A2H4PA55_9CAUD</name>
<organism evidence="1 2">
    <name type="scientific">Gordonia phage Gustav</name>
    <dbReference type="NCBI Taxonomy" id="2047872"/>
    <lineage>
        <taxon>Viruses</taxon>
        <taxon>Duplodnaviria</taxon>
        <taxon>Heunggongvirae</taxon>
        <taxon>Uroviricota</taxon>
        <taxon>Caudoviricetes</taxon>
        <taxon>Gustavvirus</taxon>
        <taxon>Gustavvirus gustav</taxon>
    </lineage>
</organism>
<evidence type="ECO:0000313" key="1">
    <source>
        <dbReference type="EMBL" id="ATW59122.1"/>
    </source>
</evidence>
<sequence length="149" mass="16829">MAKHMTTAEVVELRERHAWLRELREDPETGKSQADKDIDHQVAVEFKVSASHVRDIVMGVVHAEAGGPIDAARARRRELYRAEREALGDTEARRRMNLRVRGIDPEPKAIRWSQRAVIVGANGRDTDMAYVLEPGQSIRVELVAEGGRR</sequence>
<protein>
    <submittedName>
        <fullName evidence="1">Uncharacterized protein</fullName>
    </submittedName>
</protein>
<gene>
    <name evidence="1" type="ORF">PHIRE_GUSTAV_62</name>
</gene>
<dbReference type="EMBL" id="MG198784">
    <property type="protein sequence ID" value="ATW59122.1"/>
    <property type="molecule type" value="Genomic_DNA"/>
</dbReference>
<reference evidence="2" key="1">
    <citation type="submission" date="2017-10" db="EMBL/GenBank/DDBJ databases">
        <authorList>
            <person name="Banno H."/>
            <person name="Chua N.-H."/>
        </authorList>
    </citation>
    <scope>NUCLEOTIDE SEQUENCE [LARGE SCALE GENOMIC DNA]</scope>
</reference>